<name>A0A8H5D7H6_9AGAR</name>
<evidence type="ECO:0000313" key="3">
    <source>
        <dbReference type="Proteomes" id="UP000559027"/>
    </source>
</evidence>
<protein>
    <submittedName>
        <fullName evidence="2">Uncharacterized protein</fullName>
    </submittedName>
</protein>
<reference evidence="2 3" key="1">
    <citation type="journal article" date="2020" name="ISME J.">
        <title>Uncovering the hidden diversity of litter-decomposition mechanisms in mushroom-forming fungi.</title>
        <authorList>
            <person name="Floudas D."/>
            <person name="Bentzer J."/>
            <person name="Ahren D."/>
            <person name="Johansson T."/>
            <person name="Persson P."/>
            <person name="Tunlid A."/>
        </authorList>
    </citation>
    <scope>NUCLEOTIDE SEQUENCE [LARGE SCALE GENOMIC DNA]</scope>
    <source>
        <strain evidence="2 3">CBS 146.42</strain>
    </source>
</reference>
<accession>A0A8H5D7H6</accession>
<comment type="caution">
    <text evidence="2">The sequence shown here is derived from an EMBL/GenBank/DDBJ whole genome shotgun (WGS) entry which is preliminary data.</text>
</comment>
<sequence>MFLLNSPYPRHPSIMSQSTDGNLIDEQNCHLQAAYRQAEREREGREILEALPRVCKEKKTALQNKEWLIDGPSKRGPKSAADTSEQEPKPAKNTKTEGLADGDGGMKKGSQVSTTTSSSCKHKNPERTYSKKNKGKAQRCESLSAEDEDKNVLPSEESSQASSEDGTEEEDNPEAEFKIEKPRVQSSSSKESRISSIIDSDFNMEHVSAGLSCSSRKNTASRFDHDWVVPGRGTEQEW</sequence>
<feature type="compositionally biased region" description="Acidic residues" evidence="1">
    <location>
        <begin position="165"/>
        <end position="174"/>
    </location>
</feature>
<dbReference type="EMBL" id="JAACJO010000009">
    <property type="protein sequence ID" value="KAF5354143.1"/>
    <property type="molecule type" value="Genomic_DNA"/>
</dbReference>
<evidence type="ECO:0000256" key="1">
    <source>
        <dbReference type="SAM" id="MobiDB-lite"/>
    </source>
</evidence>
<feature type="region of interest" description="Disordered" evidence="1">
    <location>
        <begin position="1"/>
        <end position="21"/>
    </location>
</feature>
<feature type="region of interest" description="Disordered" evidence="1">
    <location>
        <begin position="61"/>
        <end position="198"/>
    </location>
</feature>
<evidence type="ECO:0000313" key="2">
    <source>
        <dbReference type="EMBL" id="KAF5354143.1"/>
    </source>
</evidence>
<feature type="compositionally biased region" description="Low complexity" evidence="1">
    <location>
        <begin position="186"/>
        <end position="198"/>
    </location>
</feature>
<dbReference type="AlphaFoldDB" id="A0A8H5D7H6"/>
<feature type="compositionally biased region" description="Polar residues" evidence="1">
    <location>
        <begin position="110"/>
        <end position="119"/>
    </location>
</feature>
<gene>
    <name evidence="2" type="ORF">D9756_007290</name>
</gene>
<keyword evidence="3" id="KW-1185">Reference proteome</keyword>
<dbReference type="Proteomes" id="UP000559027">
    <property type="component" value="Unassembled WGS sequence"/>
</dbReference>
<organism evidence="2 3">
    <name type="scientific">Leucocoprinus leucothites</name>
    <dbReference type="NCBI Taxonomy" id="201217"/>
    <lineage>
        <taxon>Eukaryota</taxon>
        <taxon>Fungi</taxon>
        <taxon>Dikarya</taxon>
        <taxon>Basidiomycota</taxon>
        <taxon>Agaricomycotina</taxon>
        <taxon>Agaricomycetes</taxon>
        <taxon>Agaricomycetidae</taxon>
        <taxon>Agaricales</taxon>
        <taxon>Agaricineae</taxon>
        <taxon>Agaricaceae</taxon>
        <taxon>Leucocoprinus</taxon>
    </lineage>
</organism>
<proteinExistence type="predicted"/>